<evidence type="ECO:0000313" key="5">
    <source>
        <dbReference type="EMBL" id="SFP62396.1"/>
    </source>
</evidence>
<sequence length="389" mass="44842">MIYKPFHNLNISQLGMGCMRLPTTGKGGPIDERKARELIEYAYEHGINYFDTAYRYHNGESEVFLGKILNQYPRESWYLATKMPGHMMRYNEGNLEFVGYLTGLKKTSPAEIFEEQLEKCRVDYFDFYLLHNVCETSYDLYTNEVLGIVDFLLEQKKAGRIRYLGFSAHGRAETIEKFLNWKDCFDFVQIQLNYLDWTLQNAKRKYEILVERDIPVMVMEPCRGGRLASLDEETNAMLKKARPNDSIASWAFRFVKSLPGVQVVLSGMTHIDQLKDNIKTFSDPTPITEEEIELLRKVVSRLVDLVPCTSCRYCCEGCPNNLDIPMLISLYNEFSFEPSPGLRFTIDALTDEETPSNCIACGECKKLCPQEIDVPVIMKKLSEAISNFR</sequence>
<dbReference type="PROSITE" id="PS51379">
    <property type="entry name" value="4FE4S_FER_2"/>
    <property type="match status" value="1"/>
</dbReference>
<dbReference type="PANTHER" id="PTHR43312">
    <property type="entry name" value="D-THREO-ALDOSE 1-DEHYDROGENASE"/>
    <property type="match status" value="1"/>
</dbReference>
<evidence type="ECO:0000256" key="2">
    <source>
        <dbReference type="ARBA" id="ARBA00023004"/>
    </source>
</evidence>
<dbReference type="InterPro" id="IPR017896">
    <property type="entry name" value="4Fe4S_Fe-S-bd"/>
</dbReference>
<dbReference type="GO" id="GO:0046872">
    <property type="term" value="F:metal ion binding"/>
    <property type="evidence" value="ECO:0007669"/>
    <property type="project" value="UniProtKB-KW"/>
</dbReference>
<dbReference type="STRING" id="937334.SAMN05444406_101131"/>
<dbReference type="Gene3D" id="3.20.20.100">
    <property type="entry name" value="NADP-dependent oxidoreductase domain"/>
    <property type="match status" value="1"/>
</dbReference>
<dbReference type="CDD" id="cd19096">
    <property type="entry name" value="AKR_Fe-S_oxidoreductase"/>
    <property type="match status" value="1"/>
</dbReference>
<dbReference type="InterPro" id="IPR017900">
    <property type="entry name" value="4Fe4S_Fe_S_CS"/>
</dbReference>
<organism evidence="5 6">
    <name type="scientific">Caldicoprobacter faecalis</name>
    <dbReference type="NCBI Taxonomy" id="937334"/>
    <lineage>
        <taxon>Bacteria</taxon>
        <taxon>Bacillati</taxon>
        <taxon>Bacillota</taxon>
        <taxon>Clostridia</taxon>
        <taxon>Caldicoprobacterales</taxon>
        <taxon>Caldicoprobacteraceae</taxon>
        <taxon>Caldicoprobacter</taxon>
    </lineage>
</organism>
<keyword evidence="1" id="KW-0479">Metal-binding</keyword>
<dbReference type="AlphaFoldDB" id="A0A1I5RWN6"/>
<dbReference type="PROSITE" id="PS51257">
    <property type="entry name" value="PROKAR_LIPOPROTEIN"/>
    <property type="match status" value="1"/>
</dbReference>
<dbReference type="InterPro" id="IPR009051">
    <property type="entry name" value="Helical_ferredxn"/>
</dbReference>
<evidence type="ECO:0000313" key="6">
    <source>
        <dbReference type="Proteomes" id="UP000198577"/>
    </source>
</evidence>
<dbReference type="Proteomes" id="UP000198577">
    <property type="component" value="Unassembled WGS sequence"/>
</dbReference>
<name>A0A1I5RWN6_9FIRM</name>
<dbReference type="Pfam" id="PF13187">
    <property type="entry name" value="Fer4_9"/>
    <property type="match status" value="1"/>
</dbReference>
<dbReference type="Gene3D" id="1.10.1060.10">
    <property type="entry name" value="Alpha-helical ferredoxin"/>
    <property type="match status" value="1"/>
</dbReference>
<dbReference type="GO" id="GO:0051536">
    <property type="term" value="F:iron-sulfur cluster binding"/>
    <property type="evidence" value="ECO:0007669"/>
    <property type="project" value="UniProtKB-KW"/>
</dbReference>
<gene>
    <name evidence="5" type="ORF">SAMN05444406_101131</name>
</gene>
<keyword evidence="3" id="KW-0411">Iron-sulfur</keyword>
<keyword evidence="6" id="KW-1185">Reference proteome</keyword>
<feature type="domain" description="4Fe-4S ferredoxin-type" evidence="4">
    <location>
        <begin position="349"/>
        <end position="380"/>
    </location>
</feature>
<dbReference type="Pfam" id="PF00248">
    <property type="entry name" value="Aldo_ket_red"/>
    <property type="match status" value="1"/>
</dbReference>
<proteinExistence type="predicted"/>
<evidence type="ECO:0000259" key="4">
    <source>
        <dbReference type="PROSITE" id="PS51379"/>
    </source>
</evidence>
<dbReference type="RefSeq" id="WP_092281809.1">
    <property type="nucleotide sequence ID" value="NZ_FOXR01000001.1"/>
</dbReference>
<dbReference type="PROSITE" id="PS00198">
    <property type="entry name" value="4FE4S_FER_1"/>
    <property type="match status" value="1"/>
</dbReference>
<dbReference type="EMBL" id="FOXR01000001">
    <property type="protein sequence ID" value="SFP62396.1"/>
    <property type="molecule type" value="Genomic_DNA"/>
</dbReference>
<dbReference type="SUPFAM" id="SSF46548">
    <property type="entry name" value="alpha-helical ferredoxin"/>
    <property type="match status" value="1"/>
</dbReference>
<accession>A0A1I5RWN6</accession>
<evidence type="ECO:0000256" key="3">
    <source>
        <dbReference type="ARBA" id="ARBA00023014"/>
    </source>
</evidence>
<dbReference type="OrthoDB" id="9773828at2"/>
<reference evidence="5 6" key="1">
    <citation type="submission" date="2016-10" db="EMBL/GenBank/DDBJ databases">
        <authorList>
            <person name="de Groot N.N."/>
        </authorList>
    </citation>
    <scope>NUCLEOTIDE SEQUENCE [LARGE SCALE GENOMIC DNA]</scope>
    <source>
        <strain evidence="5 6">DSM 20678</strain>
    </source>
</reference>
<dbReference type="PANTHER" id="PTHR43312:SF2">
    <property type="entry name" value="OXIDOREDUCTASE"/>
    <property type="match status" value="1"/>
</dbReference>
<dbReference type="InterPro" id="IPR053135">
    <property type="entry name" value="AKR2_Oxidoreductase"/>
</dbReference>
<keyword evidence="2" id="KW-0408">Iron</keyword>
<protein>
    <recommendedName>
        <fullName evidence="4">4Fe-4S ferredoxin-type domain-containing protein</fullName>
    </recommendedName>
</protein>
<dbReference type="SUPFAM" id="SSF51430">
    <property type="entry name" value="NAD(P)-linked oxidoreductase"/>
    <property type="match status" value="1"/>
</dbReference>
<dbReference type="InterPro" id="IPR036812">
    <property type="entry name" value="NAD(P)_OxRdtase_dom_sf"/>
</dbReference>
<evidence type="ECO:0000256" key="1">
    <source>
        <dbReference type="ARBA" id="ARBA00022723"/>
    </source>
</evidence>
<dbReference type="InterPro" id="IPR023210">
    <property type="entry name" value="NADP_OxRdtase_dom"/>
</dbReference>